<organism evidence="1 2">
    <name type="scientific">Planctopirus ephydatiae</name>
    <dbReference type="NCBI Taxonomy" id="2528019"/>
    <lineage>
        <taxon>Bacteria</taxon>
        <taxon>Pseudomonadati</taxon>
        <taxon>Planctomycetota</taxon>
        <taxon>Planctomycetia</taxon>
        <taxon>Planctomycetales</taxon>
        <taxon>Planctomycetaceae</taxon>
        <taxon>Planctopirus</taxon>
    </lineage>
</organism>
<keyword evidence="2" id="KW-1185">Reference proteome</keyword>
<dbReference type="Proteomes" id="UP000315349">
    <property type="component" value="Chromosome"/>
</dbReference>
<dbReference type="AlphaFoldDB" id="A0A518GMJ6"/>
<protein>
    <submittedName>
        <fullName evidence="1">Uncharacterized protein</fullName>
    </submittedName>
</protein>
<sequence>MGFPLLTINNIRKSSMHILSYEHRTKSGTSAFGFFQNHEFNWNLLAFH</sequence>
<reference evidence="1 2" key="1">
    <citation type="submission" date="2019-02" db="EMBL/GenBank/DDBJ databases">
        <title>Deep-cultivation of Planctomycetes and their phenomic and genomic characterization uncovers novel biology.</title>
        <authorList>
            <person name="Wiegand S."/>
            <person name="Jogler M."/>
            <person name="Boedeker C."/>
            <person name="Pinto D."/>
            <person name="Vollmers J."/>
            <person name="Rivas-Marin E."/>
            <person name="Kohn T."/>
            <person name="Peeters S.H."/>
            <person name="Heuer A."/>
            <person name="Rast P."/>
            <person name="Oberbeckmann S."/>
            <person name="Bunk B."/>
            <person name="Jeske O."/>
            <person name="Meyerdierks A."/>
            <person name="Storesund J.E."/>
            <person name="Kallscheuer N."/>
            <person name="Luecker S."/>
            <person name="Lage O.M."/>
            <person name="Pohl T."/>
            <person name="Merkel B.J."/>
            <person name="Hornburger P."/>
            <person name="Mueller R.-W."/>
            <person name="Bruemmer F."/>
            <person name="Labrenz M."/>
            <person name="Spormann A.M."/>
            <person name="Op den Camp H."/>
            <person name="Overmann J."/>
            <person name="Amann R."/>
            <person name="Jetten M.S.M."/>
            <person name="Mascher T."/>
            <person name="Medema M.H."/>
            <person name="Devos D.P."/>
            <person name="Kaster A.-K."/>
            <person name="Ovreas L."/>
            <person name="Rohde M."/>
            <person name="Galperin M.Y."/>
            <person name="Jogler C."/>
        </authorList>
    </citation>
    <scope>NUCLEOTIDE SEQUENCE [LARGE SCALE GENOMIC DNA]</scope>
    <source>
        <strain evidence="1 2">Spb1</strain>
    </source>
</reference>
<gene>
    <name evidence="1" type="ORF">Spb1_17580</name>
</gene>
<evidence type="ECO:0000313" key="2">
    <source>
        <dbReference type="Proteomes" id="UP000315349"/>
    </source>
</evidence>
<accession>A0A518GMJ6</accession>
<name>A0A518GMJ6_9PLAN</name>
<dbReference type="KEGG" id="peh:Spb1_17580"/>
<evidence type="ECO:0000313" key="1">
    <source>
        <dbReference type="EMBL" id="QDV29840.1"/>
    </source>
</evidence>
<dbReference type="EMBL" id="CP036299">
    <property type="protein sequence ID" value="QDV29840.1"/>
    <property type="molecule type" value="Genomic_DNA"/>
</dbReference>
<proteinExistence type="predicted"/>